<dbReference type="RefSeq" id="WP_320685294.1">
    <property type="nucleotide sequence ID" value="NZ_JAXBLV010000025.1"/>
</dbReference>
<dbReference type="EMBL" id="JAXBLV010000025">
    <property type="protein sequence ID" value="MDY3558362.1"/>
    <property type="molecule type" value="Genomic_DNA"/>
</dbReference>
<evidence type="ECO:0000313" key="1">
    <source>
        <dbReference type="EMBL" id="MDY3558362.1"/>
    </source>
</evidence>
<reference evidence="2" key="1">
    <citation type="journal article" date="2023" name="Mar. Drugs">
        <title>Gemmata algarum, a Novel Planctomycete Isolated from an Algal Mat, Displays Antimicrobial Activity.</title>
        <authorList>
            <person name="Kumar G."/>
            <person name="Kallscheuer N."/>
            <person name="Kashif M."/>
            <person name="Ahamad S."/>
            <person name="Jagadeeshwari U."/>
            <person name="Pannikurungottu S."/>
            <person name="Haufschild T."/>
            <person name="Kabuu M."/>
            <person name="Sasikala C."/>
            <person name="Jogler C."/>
            <person name="Ramana C."/>
        </authorList>
    </citation>
    <scope>NUCLEOTIDE SEQUENCE [LARGE SCALE GENOMIC DNA]</scope>
    <source>
        <strain evidence="2">JC673</strain>
    </source>
</reference>
<gene>
    <name evidence="1" type="ORF">R5W23_005390</name>
</gene>
<accession>A0ABU5EV72</accession>
<sequence length="79" mass="8307">KAWDQFCAAERLDPGVCETVAPGNATLEVADDEATAHGFTDTEALDYVQRSGDKGHALKTAQSVAGELSAALQFIANKL</sequence>
<proteinExistence type="predicted"/>
<organism evidence="1 2">
    <name type="scientific">Gemmata algarum</name>
    <dbReference type="NCBI Taxonomy" id="2975278"/>
    <lineage>
        <taxon>Bacteria</taxon>
        <taxon>Pseudomonadati</taxon>
        <taxon>Planctomycetota</taxon>
        <taxon>Planctomycetia</taxon>
        <taxon>Gemmatales</taxon>
        <taxon>Gemmataceae</taxon>
        <taxon>Gemmata</taxon>
    </lineage>
</organism>
<dbReference type="Proteomes" id="UP001272242">
    <property type="component" value="Unassembled WGS sequence"/>
</dbReference>
<protein>
    <submittedName>
        <fullName evidence="1">Uncharacterized protein</fullName>
    </submittedName>
</protein>
<comment type="caution">
    <text evidence="1">The sequence shown here is derived from an EMBL/GenBank/DDBJ whole genome shotgun (WGS) entry which is preliminary data.</text>
</comment>
<feature type="non-terminal residue" evidence="1">
    <location>
        <position position="1"/>
    </location>
</feature>
<name>A0ABU5EV72_9BACT</name>
<keyword evidence="2" id="KW-1185">Reference proteome</keyword>
<evidence type="ECO:0000313" key="2">
    <source>
        <dbReference type="Proteomes" id="UP001272242"/>
    </source>
</evidence>